<evidence type="ECO:0000256" key="6">
    <source>
        <dbReference type="ARBA" id="ARBA00023136"/>
    </source>
</evidence>
<feature type="transmembrane region" description="Helical" evidence="9">
    <location>
        <begin position="307"/>
        <end position="325"/>
    </location>
</feature>
<keyword evidence="2" id="KW-1003">Cell membrane</keyword>
<sequence length="465" mass="50152">MSSAAHSRSDWASSVREITSSRILLWIAFVLVHLWLGLVNLNGPGLPLGDVSYVYKFWTDQAIVSHYWVGIDGSWVYPIVALVPMLMARAFGPELYSSTWLSLVMVLDAVALAFIVGWGRQRRHVDVGWWWVLFLLLLGPIALGRIDSITVPLAIVGVLQVAKRPGAAAALLTIATWIKVWPAALLAAIVIAVRSRLRVVAVSVATSVAIVLAALALGAGSNVFSFVGQQTARGLQVEAPVSTIWLWAGWAHVPNVYVYYDRALLTWQVRGPGVSTASGLMTPLLALVLVGVVIVAVLAVRRGARALEVLPALSLAFVCACIAVNKVGSPQYITWLAVPVILGLVTRREGHGRSFRIPATVVLVLAVLTQAIYPYLYGYLIGLNAVMLLVLSARNLLVFVLLGWSVVAVWRAPGLTDEQWFTGSASEAALPRATWPFPAGGKRADGHRTAEGDTLDPETLTDRTP</sequence>
<gene>
    <name evidence="10" type="ORF">FVP33_07175</name>
</gene>
<evidence type="ECO:0000256" key="8">
    <source>
        <dbReference type="SAM" id="MobiDB-lite"/>
    </source>
</evidence>
<evidence type="ECO:0000256" key="1">
    <source>
        <dbReference type="ARBA" id="ARBA00004651"/>
    </source>
</evidence>
<evidence type="ECO:0000256" key="3">
    <source>
        <dbReference type="ARBA" id="ARBA00022679"/>
    </source>
</evidence>
<feature type="region of interest" description="Disordered" evidence="8">
    <location>
        <begin position="437"/>
        <end position="465"/>
    </location>
</feature>
<name>A0A5C8USV7_9MICO</name>
<dbReference type="InterPro" id="IPR018584">
    <property type="entry name" value="GT87"/>
</dbReference>
<comment type="caution">
    <text evidence="10">The sequence shown here is derived from an EMBL/GenBank/DDBJ whole genome shotgun (WGS) entry which is preliminary data.</text>
</comment>
<evidence type="ECO:0000256" key="4">
    <source>
        <dbReference type="ARBA" id="ARBA00022692"/>
    </source>
</evidence>
<dbReference type="GO" id="GO:0005886">
    <property type="term" value="C:plasma membrane"/>
    <property type="evidence" value="ECO:0007669"/>
    <property type="project" value="UniProtKB-SubCell"/>
</dbReference>
<dbReference type="EMBL" id="VRMG01000005">
    <property type="protein sequence ID" value="TXN31337.1"/>
    <property type="molecule type" value="Genomic_DNA"/>
</dbReference>
<feature type="transmembrane region" description="Helical" evidence="9">
    <location>
        <begin position="95"/>
        <end position="116"/>
    </location>
</feature>
<keyword evidence="6 9" id="KW-0472">Membrane</keyword>
<evidence type="ECO:0000256" key="5">
    <source>
        <dbReference type="ARBA" id="ARBA00022989"/>
    </source>
</evidence>
<dbReference type="AlphaFoldDB" id="A0A5C8USV7"/>
<feature type="transmembrane region" description="Helical" evidence="9">
    <location>
        <begin position="63"/>
        <end position="83"/>
    </location>
</feature>
<feature type="transmembrane region" description="Helical" evidence="9">
    <location>
        <begin position="199"/>
        <end position="227"/>
    </location>
</feature>
<keyword evidence="11" id="KW-1185">Reference proteome</keyword>
<accession>A0A5C8USV7</accession>
<feature type="transmembrane region" description="Helical" evidence="9">
    <location>
        <begin position="386"/>
        <end position="410"/>
    </location>
</feature>
<feature type="transmembrane region" description="Helical" evidence="9">
    <location>
        <begin position="359"/>
        <end position="380"/>
    </location>
</feature>
<evidence type="ECO:0000256" key="7">
    <source>
        <dbReference type="ARBA" id="ARBA00024033"/>
    </source>
</evidence>
<keyword evidence="3" id="KW-0808">Transferase</keyword>
<protein>
    <submittedName>
        <fullName evidence="10">DUF2029 domain-containing protein</fullName>
    </submittedName>
</protein>
<keyword evidence="4 9" id="KW-0812">Transmembrane</keyword>
<keyword evidence="5 9" id="KW-1133">Transmembrane helix</keyword>
<organism evidence="10 11">
    <name type="scientific">Lacisediminihabitans profunda</name>
    <dbReference type="NCBI Taxonomy" id="2594790"/>
    <lineage>
        <taxon>Bacteria</taxon>
        <taxon>Bacillati</taxon>
        <taxon>Actinomycetota</taxon>
        <taxon>Actinomycetes</taxon>
        <taxon>Micrococcales</taxon>
        <taxon>Microbacteriaceae</taxon>
        <taxon>Lacisediminihabitans</taxon>
    </lineage>
</organism>
<feature type="transmembrane region" description="Helical" evidence="9">
    <location>
        <begin position="331"/>
        <end position="347"/>
    </location>
</feature>
<feature type="transmembrane region" description="Helical" evidence="9">
    <location>
        <begin position="128"/>
        <end position="146"/>
    </location>
</feature>
<comment type="subcellular location">
    <subcellularLocation>
        <location evidence="1">Cell membrane</location>
        <topology evidence="1">Multi-pass membrane protein</topology>
    </subcellularLocation>
</comment>
<comment type="similarity">
    <text evidence="7">Belongs to the glycosyltransferase 87 family.</text>
</comment>
<dbReference type="Pfam" id="PF09594">
    <property type="entry name" value="GT87"/>
    <property type="match status" value="1"/>
</dbReference>
<feature type="compositionally biased region" description="Basic and acidic residues" evidence="8">
    <location>
        <begin position="442"/>
        <end position="451"/>
    </location>
</feature>
<evidence type="ECO:0000256" key="9">
    <source>
        <dbReference type="SAM" id="Phobius"/>
    </source>
</evidence>
<proteinExistence type="inferred from homology"/>
<evidence type="ECO:0000313" key="10">
    <source>
        <dbReference type="EMBL" id="TXN31337.1"/>
    </source>
</evidence>
<dbReference type="RefSeq" id="WP_147782923.1">
    <property type="nucleotide sequence ID" value="NZ_VRMG01000005.1"/>
</dbReference>
<feature type="transmembrane region" description="Helical" evidence="9">
    <location>
        <begin position="167"/>
        <end position="193"/>
    </location>
</feature>
<feature type="transmembrane region" description="Helical" evidence="9">
    <location>
        <begin position="23"/>
        <end position="43"/>
    </location>
</feature>
<feature type="transmembrane region" description="Helical" evidence="9">
    <location>
        <begin position="280"/>
        <end position="300"/>
    </location>
</feature>
<dbReference type="Proteomes" id="UP000321379">
    <property type="component" value="Unassembled WGS sequence"/>
</dbReference>
<evidence type="ECO:0000313" key="11">
    <source>
        <dbReference type="Proteomes" id="UP000321379"/>
    </source>
</evidence>
<reference evidence="10 11" key="1">
    <citation type="submission" date="2019-08" db="EMBL/GenBank/DDBJ databases">
        <title>Bacterial whole genome sequence for Glaciihabitans sp. CHu50b-6-2.</title>
        <authorList>
            <person name="Jin L."/>
        </authorList>
    </citation>
    <scope>NUCLEOTIDE SEQUENCE [LARGE SCALE GENOMIC DNA]</scope>
    <source>
        <strain evidence="10 11">CHu50b-6-2</strain>
    </source>
</reference>
<dbReference type="GO" id="GO:0016758">
    <property type="term" value="F:hexosyltransferase activity"/>
    <property type="evidence" value="ECO:0007669"/>
    <property type="project" value="InterPro"/>
</dbReference>
<evidence type="ECO:0000256" key="2">
    <source>
        <dbReference type="ARBA" id="ARBA00022475"/>
    </source>
</evidence>